<feature type="non-terminal residue" evidence="1">
    <location>
        <position position="40"/>
    </location>
</feature>
<accession>A0AAE1NVU6</accession>
<sequence length="40" mass="4212">MEVEGLVGGGAALPCDVSHPEGDQLLLLLWFKGSLTTPIF</sequence>
<protein>
    <submittedName>
        <fullName evidence="1">Uncharacterized protein</fullName>
    </submittedName>
</protein>
<reference evidence="1" key="1">
    <citation type="submission" date="2023-11" db="EMBL/GenBank/DDBJ databases">
        <title>Genome assemblies of two species of porcelain crab, Petrolisthes cinctipes and Petrolisthes manimaculis (Anomura: Porcellanidae).</title>
        <authorList>
            <person name="Angst P."/>
        </authorList>
    </citation>
    <scope>NUCLEOTIDE SEQUENCE</scope>
    <source>
        <strain evidence="1">PB745_02</strain>
        <tissue evidence="1">Gill</tissue>
    </source>
</reference>
<comment type="caution">
    <text evidence="1">The sequence shown here is derived from an EMBL/GenBank/DDBJ whole genome shotgun (WGS) entry which is preliminary data.</text>
</comment>
<gene>
    <name evidence="1" type="ORF">Pmani_031348</name>
</gene>
<evidence type="ECO:0000313" key="1">
    <source>
        <dbReference type="EMBL" id="KAK4296131.1"/>
    </source>
</evidence>
<evidence type="ECO:0000313" key="2">
    <source>
        <dbReference type="Proteomes" id="UP001292094"/>
    </source>
</evidence>
<proteinExistence type="predicted"/>
<dbReference type="AlphaFoldDB" id="A0AAE1NVU6"/>
<dbReference type="Proteomes" id="UP001292094">
    <property type="component" value="Unassembled WGS sequence"/>
</dbReference>
<organism evidence="1 2">
    <name type="scientific">Petrolisthes manimaculis</name>
    <dbReference type="NCBI Taxonomy" id="1843537"/>
    <lineage>
        <taxon>Eukaryota</taxon>
        <taxon>Metazoa</taxon>
        <taxon>Ecdysozoa</taxon>
        <taxon>Arthropoda</taxon>
        <taxon>Crustacea</taxon>
        <taxon>Multicrustacea</taxon>
        <taxon>Malacostraca</taxon>
        <taxon>Eumalacostraca</taxon>
        <taxon>Eucarida</taxon>
        <taxon>Decapoda</taxon>
        <taxon>Pleocyemata</taxon>
        <taxon>Anomura</taxon>
        <taxon>Galatheoidea</taxon>
        <taxon>Porcellanidae</taxon>
        <taxon>Petrolisthes</taxon>
    </lineage>
</organism>
<dbReference type="EMBL" id="JAWZYT010003917">
    <property type="protein sequence ID" value="KAK4296131.1"/>
    <property type="molecule type" value="Genomic_DNA"/>
</dbReference>
<keyword evidence="2" id="KW-1185">Reference proteome</keyword>
<name>A0AAE1NVU6_9EUCA</name>